<name>A0A328Q723_9EURY</name>
<evidence type="ECO:0000259" key="5">
    <source>
        <dbReference type="Pfam" id="PF00535"/>
    </source>
</evidence>
<dbReference type="SUPFAM" id="SSF53448">
    <property type="entry name" value="Nucleotide-diphospho-sugar transferases"/>
    <property type="match status" value="2"/>
</dbReference>
<evidence type="ECO:0000256" key="2">
    <source>
        <dbReference type="ARBA" id="ARBA00022676"/>
    </source>
</evidence>
<evidence type="ECO:0000256" key="1">
    <source>
        <dbReference type="ARBA" id="ARBA00006739"/>
    </source>
</evidence>
<dbReference type="PANTHER" id="PTHR43179">
    <property type="entry name" value="RHAMNOSYLTRANSFERASE WBBL"/>
    <property type="match status" value="1"/>
</dbReference>
<evidence type="ECO:0000313" key="9">
    <source>
        <dbReference type="Proteomes" id="UP000248557"/>
    </source>
</evidence>
<dbReference type="Gene3D" id="3.40.50.2000">
    <property type="entry name" value="Glycogen Phosphorylase B"/>
    <property type="match status" value="2"/>
</dbReference>
<proteinExistence type="inferred from homology"/>
<evidence type="ECO:0000256" key="3">
    <source>
        <dbReference type="ARBA" id="ARBA00022679"/>
    </source>
</evidence>
<keyword evidence="2" id="KW-0328">Glycosyltransferase</keyword>
<dbReference type="Pfam" id="PF00535">
    <property type="entry name" value="Glycos_transf_2"/>
    <property type="match status" value="2"/>
</dbReference>
<dbReference type="EMBL" id="NGJK01000025">
    <property type="protein sequence ID" value="RAP03446.1"/>
    <property type="molecule type" value="Genomic_DNA"/>
</dbReference>
<sequence>MDLYKDVQLSNMNPLIHFLRFGIKEKRLYRYARIDYDDLVGLDNKARIMDYYDVIYDSIEFDIDYYINENNITSLNNLDPIIHYIVYGVYLGYNPSNIFNTREYIKNIPYNKLTTNPLYHYIKYATTTTTEYLNKKHILLNAYNKYDVRSCKNILKTLKQKISIIIPIYNAYDETRNCIESVLLNTHINYELILINDASSDNRIKHLLDSMESIDFVKIIHNKENQGFIKNVNMGMKLAEGDVVLLNSDTIVTPKWLSQLVFSAYFNDKIATVTPFSNSSDISIEKLGTSTDRLFLNSNAYQLNKLSDTTYIRAPTGNGFCLFIKRSAIDDLGYFDEIFDKGYGEETDFTARARKNGWINLRNQTVFVYHRRHASFTSETANELKKKNKKILSKRYPQIYSDWDEFVKSPKIINQLKECDLLIKPYKKSQRILYVTTYNSDGTLDIDDVFYELARNYECYILAITLKEVSIHLYDGIGNFITIKKWSTKHIDDEEYFIRLYFNMFMNYKIDLVYMKNFTALHHPRTVNLTLFIKFFKSMEVNVLNDCIFLDKEKIIDMCEEKFNPDTSLNELINEKSNYINFDNKKVVVYTALTGHYDDLVTPEVVEDDFDYICFTDNPNLKSNFWEIRYMEELNLNEVRKARRYKILPHKYLDEYDYSIWIDTNFDIHDSLKDYVNKYSKNHKLLAIAHEQRDCIYDEAEKCIEIQKDLPEIINKQMDKYQKEGYPKHNGLVASGILFRNHHDKDVIKVMEDWYSEVVNYSFRDQLSFNYVCWKNNFVYDESDIFYFKNEYFQRLEHSSIVKINPIYTQKQVDNIVEAITQTTTIIIPIYNAYDQLRECIESVKKYTKTPYELLLIDDCSSDRRIEKLLKSLEDEENITVIYNKHNMGFVKNVNIGFSKTSNDVVLLNSDTIVSNNWLEKMKSVAYTNSNIATVTPVSNNAGAFSVPTLNENNSIDERLGISGTANIIEKKSENKIITTPTGNGFCMFIKHEAIDDVGEFDLSYGRGYCEENDFCMRLIENGWQNVIDMSTYIFHNHNVSFGDEKNELLKINREHLGRKFPEYKARIDNFIELNEYKKIRDNIKLYLEHENNIQFNRKRILYVIHEGKGGTLYTSTDLMKHISKYMDVYMLTSNSKELKVYKYSSFEANDDVKEDYEFLSHFKPLYSFDIETEYTIKTPFIPEFNKFYFNILKMLHIDIIHVRHLIKHSLDIVYTAKKLGLPVIFSFHDFYYVCPSHNLIDNSKEYCGGHCSPIDMSAKNRQCSISTNYGIPLLKKYVGTWRAAMGDMFNYCDTFITTSPSAVDIYGEFYPEIKDNINIIEHGRDLKTPDTINVPKIVKNKPIKIVIPGNIGPSKGGVFIKNLKKYDVNNRLELHILGDVDGRLGLDEVCVLHGTYKRSEFCKLVHDINPHAMAIFSIWPETYCHTLSESWSCGLPVISIDIGAPGERIHRNGGGFLLSDNPKEAYDEIISIFDDEERYLRVANEVKDITFKTTKEMADEYMDIYKKFL</sequence>
<feature type="domain" description="TOD1/MUCI70 glycosyltransferase-like" evidence="6">
    <location>
        <begin position="623"/>
        <end position="796"/>
    </location>
</feature>
<dbReference type="Pfam" id="PF13439">
    <property type="entry name" value="Glyco_transf_4"/>
    <property type="match status" value="1"/>
</dbReference>
<evidence type="ECO:0000259" key="4">
    <source>
        <dbReference type="Pfam" id="PF00534"/>
    </source>
</evidence>
<evidence type="ECO:0000259" key="6">
    <source>
        <dbReference type="Pfam" id="PF04765"/>
    </source>
</evidence>
<organism evidence="8 9">
    <name type="scientific">Methanosphaera stadtmanae</name>
    <dbReference type="NCBI Taxonomy" id="2317"/>
    <lineage>
        <taxon>Archaea</taxon>
        <taxon>Methanobacteriati</taxon>
        <taxon>Methanobacteriota</taxon>
        <taxon>Methanomada group</taxon>
        <taxon>Methanobacteria</taxon>
        <taxon>Methanobacteriales</taxon>
        <taxon>Methanobacteriaceae</taxon>
        <taxon>Methanosphaera</taxon>
    </lineage>
</organism>
<dbReference type="SUPFAM" id="SSF53756">
    <property type="entry name" value="UDP-Glycosyltransferase/glycogen phosphorylase"/>
    <property type="match status" value="1"/>
</dbReference>
<gene>
    <name evidence="8" type="ORF">CA615_02335</name>
</gene>
<feature type="domain" description="Glycosyltransferase subfamily 4-like N-terminal" evidence="7">
    <location>
        <begin position="1187"/>
        <end position="1327"/>
    </location>
</feature>
<dbReference type="Pfam" id="PF00534">
    <property type="entry name" value="Glycos_transf_1"/>
    <property type="match status" value="1"/>
</dbReference>
<dbReference type="InterPro" id="IPR028098">
    <property type="entry name" value="Glyco_trans_4-like_N"/>
</dbReference>
<dbReference type="InterPro" id="IPR001296">
    <property type="entry name" value="Glyco_trans_1"/>
</dbReference>
<comment type="caution">
    <text evidence="8">The sequence shown here is derived from an EMBL/GenBank/DDBJ whole genome shotgun (WGS) entry which is preliminary data.</text>
</comment>
<comment type="similarity">
    <text evidence="1">Belongs to the glycosyltransferase 2 family.</text>
</comment>
<feature type="domain" description="Glycosyltransferase 2-like" evidence="5">
    <location>
        <begin position="163"/>
        <end position="331"/>
    </location>
</feature>
<accession>A0A328Q723</accession>
<evidence type="ECO:0008006" key="10">
    <source>
        <dbReference type="Google" id="ProtNLM"/>
    </source>
</evidence>
<dbReference type="InterPro" id="IPR048354">
    <property type="entry name" value="TOD1_MUCI70_glycTrfase_dom"/>
</dbReference>
<keyword evidence="3" id="KW-0808">Transferase</keyword>
<reference evidence="8 9" key="1">
    <citation type="submission" date="2017-05" db="EMBL/GenBank/DDBJ databases">
        <title>Host range expansion of the Methanosphaera genus to humans and monogastric animals involves recent and extensive reduction in genome content.</title>
        <authorList>
            <person name="Hoedt E.C."/>
            <person name="Volmer J.G."/>
            <person name="Parks D.H."/>
            <person name="Rosewarne C.P."/>
            <person name="Denman S.E."/>
            <person name="Mcsweeney C.S."/>
            <person name="O Cuiv P."/>
            <person name="Hugenholtz P."/>
            <person name="Tyson G.W."/>
            <person name="Morrison M."/>
        </authorList>
    </citation>
    <scope>NUCLEOTIDE SEQUENCE [LARGE SCALE GENOMIC DNA]</scope>
    <source>
        <strain evidence="8 9">PA5</strain>
    </source>
</reference>
<dbReference type="Proteomes" id="UP000248557">
    <property type="component" value="Unassembled WGS sequence"/>
</dbReference>
<dbReference type="GO" id="GO:0016757">
    <property type="term" value="F:glycosyltransferase activity"/>
    <property type="evidence" value="ECO:0007669"/>
    <property type="project" value="UniProtKB-KW"/>
</dbReference>
<dbReference type="Gene3D" id="3.90.550.10">
    <property type="entry name" value="Spore Coat Polysaccharide Biosynthesis Protein SpsA, Chain A"/>
    <property type="match status" value="2"/>
</dbReference>
<evidence type="ECO:0000313" key="8">
    <source>
        <dbReference type="EMBL" id="RAP03446.1"/>
    </source>
</evidence>
<dbReference type="Pfam" id="PF04765">
    <property type="entry name" value="TOD1_MUCI70"/>
    <property type="match status" value="1"/>
</dbReference>
<protein>
    <recommendedName>
        <fullName evidence="10">Glycosyltransferase 2-like domain-containing protein</fullName>
    </recommendedName>
</protein>
<dbReference type="InterPro" id="IPR029044">
    <property type="entry name" value="Nucleotide-diphossugar_trans"/>
</dbReference>
<feature type="domain" description="Glycosyl transferase family 1" evidence="4">
    <location>
        <begin position="1341"/>
        <end position="1486"/>
    </location>
</feature>
<dbReference type="InterPro" id="IPR001173">
    <property type="entry name" value="Glyco_trans_2-like"/>
</dbReference>
<feature type="domain" description="Glycosyltransferase 2-like" evidence="5">
    <location>
        <begin position="825"/>
        <end position="963"/>
    </location>
</feature>
<evidence type="ECO:0000259" key="7">
    <source>
        <dbReference type="Pfam" id="PF13439"/>
    </source>
</evidence>
<dbReference type="PANTHER" id="PTHR43179:SF12">
    <property type="entry name" value="GALACTOFURANOSYLTRANSFERASE GLFT2"/>
    <property type="match status" value="1"/>
</dbReference>